<dbReference type="InterPro" id="IPR036890">
    <property type="entry name" value="HATPase_C_sf"/>
</dbReference>
<evidence type="ECO:0000256" key="7">
    <source>
        <dbReference type="ARBA" id="ARBA00023136"/>
    </source>
</evidence>
<dbReference type="InterPro" id="IPR036097">
    <property type="entry name" value="HisK_dim/P_sf"/>
</dbReference>
<dbReference type="Pfam" id="PF00512">
    <property type="entry name" value="HisKA"/>
    <property type="match status" value="1"/>
</dbReference>
<dbReference type="SMART" id="SM00387">
    <property type="entry name" value="HATPase_c"/>
    <property type="match status" value="1"/>
</dbReference>
<dbReference type="Gene3D" id="6.10.340.10">
    <property type="match status" value="1"/>
</dbReference>
<dbReference type="GO" id="GO:0000155">
    <property type="term" value="F:phosphorelay sensor kinase activity"/>
    <property type="evidence" value="ECO:0007669"/>
    <property type="project" value="InterPro"/>
</dbReference>
<dbReference type="PROSITE" id="PS50109">
    <property type="entry name" value="HIS_KIN"/>
    <property type="match status" value="1"/>
</dbReference>
<dbReference type="PRINTS" id="PR00344">
    <property type="entry name" value="BCTRLSENSOR"/>
</dbReference>
<evidence type="ECO:0000256" key="3">
    <source>
        <dbReference type="ARBA" id="ARBA00022553"/>
    </source>
</evidence>
<reference evidence="9 10" key="1">
    <citation type="submission" date="2020-06" db="EMBL/GenBank/DDBJ databases">
        <title>Dysbiosis in marine aquaculture revealed through microbiome analysis: reverse ecology for environmental sustainability.</title>
        <authorList>
            <person name="Haro-Moreno J.M."/>
            <person name="Coutinho F.H."/>
            <person name="Zaragoza-Solas A."/>
            <person name="Picazo A."/>
            <person name="Almagro-Moreno S."/>
            <person name="Lopez-Perez M."/>
        </authorList>
    </citation>
    <scope>NUCLEOTIDE SEQUENCE [LARGE SCALE GENOMIC DNA]</scope>
    <source>
        <strain evidence="9">MCMED-G42</strain>
    </source>
</reference>
<evidence type="ECO:0000256" key="1">
    <source>
        <dbReference type="ARBA" id="ARBA00000085"/>
    </source>
</evidence>
<dbReference type="FunFam" id="3.30.565.10:FF:000006">
    <property type="entry name" value="Sensor histidine kinase WalK"/>
    <property type="match status" value="1"/>
</dbReference>
<gene>
    <name evidence="9" type="ORF">H2021_02340</name>
</gene>
<dbReference type="InterPro" id="IPR003594">
    <property type="entry name" value="HATPase_dom"/>
</dbReference>
<keyword evidence="4" id="KW-0808">Transferase</keyword>
<evidence type="ECO:0000313" key="10">
    <source>
        <dbReference type="Proteomes" id="UP000585327"/>
    </source>
</evidence>
<dbReference type="CDD" id="cd00082">
    <property type="entry name" value="HisKA"/>
    <property type="match status" value="1"/>
</dbReference>
<sequence length="585" mass="64958">MGIRSRVFLIVFLSLGVSISIAYTIAERDITNTFEEQIVYQLEKQAKLLVENIDEIDSLKGVTASDSLADRLGNASDSRVTLILNDGSVIGDSGVPIDLIASLDNHSNRKEVIDALSFGTGWSSRYSNTTNEQLLYFAILDNNEEKPNIIRIAVPYTYLDRVIASLDISILLIAVVAFFVAMITSTLSSNYTYRNLSELDDAVSSLADTPLKRKALKALPTQRVDEFGNVARSISQISDKLKTQVRLIAKQRNQFGSVLDDLGEGIIVFNESAEVTFNNDQALLILNLENIEKSRLEDIPITPILNLYETASKKKKADKEFEIDIGNGKTRWVLGSINQSKSTKEFILVVHDITQLRKLDSMRRDFISNVSHELRTPVSVIRANSETLLNGALDNKEDAKMFSTAILHNAQRLSEMVSDLIDLSRIEYGELKLNFEKINLNQSILKVLDSLSGLAAKKNISFSFNENLDLFVRADSKALERILINLIDNAIKYSPSNSSVEILFKNSEKNIEVNIIDKGQGIDIADKDLIFGRFFRTAQARASDATGSGLGLAIVKNLVHSLSGDVGLKNSSINGCNFWFTLPKY</sequence>
<dbReference type="SUPFAM" id="SSF47384">
    <property type="entry name" value="Homodimeric domain of signal transducing histidine kinase"/>
    <property type="match status" value="1"/>
</dbReference>
<dbReference type="InterPro" id="IPR050351">
    <property type="entry name" value="BphY/WalK/GraS-like"/>
</dbReference>
<dbReference type="PANTHER" id="PTHR45453">
    <property type="entry name" value="PHOSPHATE REGULON SENSOR PROTEIN PHOR"/>
    <property type="match status" value="1"/>
</dbReference>
<dbReference type="EC" id="2.7.13.3" evidence="2"/>
<dbReference type="CDD" id="cd00075">
    <property type="entry name" value="HATPase"/>
    <property type="match status" value="1"/>
</dbReference>
<evidence type="ECO:0000256" key="5">
    <source>
        <dbReference type="ARBA" id="ARBA00022777"/>
    </source>
</evidence>
<dbReference type="EMBL" id="JACETM010000016">
    <property type="protein sequence ID" value="MBA4724035.1"/>
    <property type="molecule type" value="Genomic_DNA"/>
</dbReference>
<keyword evidence="7" id="KW-0472">Membrane</keyword>
<dbReference type="InterPro" id="IPR005467">
    <property type="entry name" value="His_kinase_dom"/>
</dbReference>
<keyword evidence="5 9" id="KW-0418">Kinase</keyword>
<organism evidence="9 10">
    <name type="scientific">SAR86 cluster bacterium</name>
    <dbReference type="NCBI Taxonomy" id="2030880"/>
    <lineage>
        <taxon>Bacteria</taxon>
        <taxon>Pseudomonadati</taxon>
        <taxon>Pseudomonadota</taxon>
        <taxon>Gammaproteobacteria</taxon>
        <taxon>SAR86 cluster</taxon>
    </lineage>
</organism>
<evidence type="ECO:0000256" key="4">
    <source>
        <dbReference type="ARBA" id="ARBA00022679"/>
    </source>
</evidence>
<evidence type="ECO:0000256" key="2">
    <source>
        <dbReference type="ARBA" id="ARBA00012438"/>
    </source>
</evidence>
<dbReference type="Gene3D" id="3.30.565.10">
    <property type="entry name" value="Histidine kinase-like ATPase, C-terminal domain"/>
    <property type="match status" value="1"/>
</dbReference>
<evidence type="ECO:0000256" key="6">
    <source>
        <dbReference type="ARBA" id="ARBA00023012"/>
    </source>
</evidence>
<comment type="catalytic activity">
    <reaction evidence="1">
        <text>ATP + protein L-histidine = ADP + protein N-phospho-L-histidine.</text>
        <dbReference type="EC" id="2.7.13.3"/>
    </reaction>
</comment>
<dbReference type="GO" id="GO:0004721">
    <property type="term" value="F:phosphoprotein phosphatase activity"/>
    <property type="evidence" value="ECO:0007669"/>
    <property type="project" value="TreeGrafter"/>
</dbReference>
<dbReference type="GO" id="GO:0005886">
    <property type="term" value="C:plasma membrane"/>
    <property type="evidence" value="ECO:0007669"/>
    <property type="project" value="TreeGrafter"/>
</dbReference>
<keyword evidence="3" id="KW-0597">Phosphoprotein</keyword>
<dbReference type="SMART" id="SM00388">
    <property type="entry name" value="HisKA"/>
    <property type="match status" value="1"/>
</dbReference>
<proteinExistence type="predicted"/>
<dbReference type="GO" id="GO:0016036">
    <property type="term" value="P:cellular response to phosphate starvation"/>
    <property type="evidence" value="ECO:0007669"/>
    <property type="project" value="TreeGrafter"/>
</dbReference>
<protein>
    <recommendedName>
        <fullName evidence="2">histidine kinase</fullName>
        <ecNumber evidence="2">2.7.13.3</ecNumber>
    </recommendedName>
</protein>
<dbReference type="InterPro" id="IPR000014">
    <property type="entry name" value="PAS"/>
</dbReference>
<dbReference type="Pfam" id="PF02518">
    <property type="entry name" value="HATPase_c"/>
    <property type="match status" value="1"/>
</dbReference>
<dbReference type="SUPFAM" id="SSF55874">
    <property type="entry name" value="ATPase domain of HSP90 chaperone/DNA topoisomerase II/histidine kinase"/>
    <property type="match status" value="1"/>
</dbReference>
<dbReference type="FunFam" id="1.10.287.130:FF:000001">
    <property type="entry name" value="Two-component sensor histidine kinase"/>
    <property type="match status" value="1"/>
</dbReference>
<evidence type="ECO:0000259" key="8">
    <source>
        <dbReference type="PROSITE" id="PS50109"/>
    </source>
</evidence>
<dbReference type="InterPro" id="IPR003661">
    <property type="entry name" value="HisK_dim/P_dom"/>
</dbReference>
<dbReference type="InterPro" id="IPR004358">
    <property type="entry name" value="Sig_transdc_His_kin-like_C"/>
</dbReference>
<evidence type="ECO:0000313" key="9">
    <source>
        <dbReference type="EMBL" id="MBA4724035.1"/>
    </source>
</evidence>
<dbReference type="AlphaFoldDB" id="A0A838YXD4"/>
<dbReference type="CDD" id="cd00130">
    <property type="entry name" value="PAS"/>
    <property type="match status" value="1"/>
</dbReference>
<dbReference type="PANTHER" id="PTHR45453:SF1">
    <property type="entry name" value="PHOSPHATE REGULON SENSOR PROTEIN PHOR"/>
    <property type="match status" value="1"/>
</dbReference>
<feature type="domain" description="Histidine kinase" evidence="8">
    <location>
        <begin position="369"/>
        <end position="585"/>
    </location>
</feature>
<dbReference type="Proteomes" id="UP000585327">
    <property type="component" value="Unassembled WGS sequence"/>
</dbReference>
<keyword evidence="6" id="KW-0902">Two-component regulatory system</keyword>
<accession>A0A838YXD4</accession>
<dbReference type="Gene3D" id="3.30.450.20">
    <property type="entry name" value="PAS domain"/>
    <property type="match status" value="1"/>
</dbReference>
<dbReference type="Gene3D" id="1.10.287.130">
    <property type="match status" value="1"/>
</dbReference>
<name>A0A838YXD4_9GAMM</name>
<comment type="caution">
    <text evidence="9">The sequence shown here is derived from an EMBL/GenBank/DDBJ whole genome shotgun (WGS) entry which is preliminary data.</text>
</comment>